<dbReference type="AlphaFoldDB" id="A0A0A9H0A0"/>
<evidence type="ECO:0000313" key="1">
    <source>
        <dbReference type="EMBL" id="JAE26303.1"/>
    </source>
</evidence>
<sequence>MFMFPFRLLTFVSGIRMRVGSSLVLLTFLGPCFADL</sequence>
<reference evidence="1" key="1">
    <citation type="submission" date="2014-09" db="EMBL/GenBank/DDBJ databases">
        <authorList>
            <person name="Magalhaes I.L.F."/>
            <person name="Oliveira U."/>
            <person name="Santos F.R."/>
            <person name="Vidigal T.H.D.A."/>
            <person name="Brescovit A.D."/>
            <person name="Santos A.J."/>
        </authorList>
    </citation>
    <scope>NUCLEOTIDE SEQUENCE</scope>
    <source>
        <tissue evidence="1">Shoot tissue taken approximately 20 cm above the soil surface</tissue>
    </source>
</reference>
<proteinExistence type="predicted"/>
<protein>
    <submittedName>
        <fullName evidence="1">Uncharacterized protein</fullName>
    </submittedName>
</protein>
<reference evidence="1" key="2">
    <citation type="journal article" date="2015" name="Data Brief">
        <title>Shoot transcriptome of the giant reed, Arundo donax.</title>
        <authorList>
            <person name="Barrero R.A."/>
            <person name="Guerrero F.D."/>
            <person name="Moolhuijzen P."/>
            <person name="Goolsby J.A."/>
            <person name="Tidwell J."/>
            <person name="Bellgard S.E."/>
            <person name="Bellgard M.I."/>
        </authorList>
    </citation>
    <scope>NUCLEOTIDE SEQUENCE</scope>
    <source>
        <tissue evidence="1">Shoot tissue taken approximately 20 cm above the soil surface</tissue>
    </source>
</reference>
<organism evidence="1">
    <name type="scientific">Arundo donax</name>
    <name type="common">Giant reed</name>
    <name type="synonym">Donax arundinaceus</name>
    <dbReference type="NCBI Taxonomy" id="35708"/>
    <lineage>
        <taxon>Eukaryota</taxon>
        <taxon>Viridiplantae</taxon>
        <taxon>Streptophyta</taxon>
        <taxon>Embryophyta</taxon>
        <taxon>Tracheophyta</taxon>
        <taxon>Spermatophyta</taxon>
        <taxon>Magnoliopsida</taxon>
        <taxon>Liliopsida</taxon>
        <taxon>Poales</taxon>
        <taxon>Poaceae</taxon>
        <taxon>PACMAD clade</taxon>
        <taxon>Arundinoideae</taxon>
        <taxon>Arundineae</taxon>
        <taxon>Arundo</taxon>
    </lineage>
</organism>
<name>A0A0A9H0A0_ARUDO</name>
<accession>A0A0A9H0A0</accession>
<dbReference type="EMBL" id="GBRH01171593">
    <property type="protein sequence ID" value="JAE26303.1"/>
    <property type="molecule type" value="Transcribed_RNA"/>
</dbReference>